<accession>A0A0B1RPL6</accession>
<keyword evidence="5" id="KW-1185">Reference proteome</keyword>
<keyword evidence="1 2" id="KW-1015">Disulfide bond</keyword>
<organism evidence="4 5">
    <name type="scientific">Oesophagostomum dentatum</name>
    <name type="common">Nodular worm</name>
    <dbReference type="NCBI Taxonomy" id="61180"/>
    <lineage>
        <taxon>Eukaryota</taxon>
        <taxon>Metazoa</taxon>
        <taxon>Ecdysozoa</taxon>
        <taxon>Nematoda</taxon>
        <taxon>Chromadorea</taxon>
        <taxon>Rhabditida</taxon>
        <taxon>Rhabditina</taxon>
        <taxon>Rhabditomorpha</taxon>
        <taxon>Strongyloidea</taxon>
        <taxon>Strongylidae</taxon>
        <taxon>Oesophagostomum</taxon>
    </lineage>
</organism>
<dbReference type="Proteomes" id="UP000053660">
    <property type="component" value="Unassembled WGS sequence"/>
</dbReference>
<protein>
    <submittedName>
        <fullName evidence="4">CUB domain protein</fullName>
    </submittedName>
</protein>
<dbReference type="InterPro" id="IPR035914">
    <property type="entry name" value="Sperma_CUB_dom_sf"/>
</dbReference>
<dbReference type="InterPro" id="IPR050976">
    <property type="entry name" value="Snaclec"/>
</dbReference>
<dbReference type="Gene3D" id="2.60.120.290">
    <property type="entry name" value="Spermadhesin, CUB domain"/>
    <property type="match status" value="1"/>
</dbReference>
<sequence>MSLRNEIVKPKEWINVNCDLPLLFVCQRERGACFNSSKTSDPPVISSPSNCDETQYLEENGTIYSPKYPSYYQESKACYYIIRSFESIVEIHFDDLQLKQGDAFYIYNAITDSIPSKKITSTIPPTQYIYSTRDVMKMIFVPGNRTNPYGNVEGKSRWKVVFESNTLSY</sequence>
<evidence type="ECO:0000313" key="5">
    <source>
        <dbReference type="Proteomes" id="UP000053660"/>
    </source>
</evidence>
<dbReference type="CDD" id="cd00041">
    <property type="entry name" value="CUB"/>
    <property type="match status" value="1"/>
</dbReference>
<dbReference type="EMBL" id="KN613170">
    <property type="protein sequence ID" value="KHJ75008.1"/>
    <property type="molecule type" value="Genomic_DNA"/>
</dbReference>
<dbReference type="SMART" id="SM00042">
    <property type="entry name" value="CUB"/>
    <property type="match status" value="1"/>
</dbReference>
<dbReference type="InterPro" id="IPR000859">
    <property type="entry name" value="CUB_dom"/>
</dbReference>
<feature type="disulfide bond" evidence="2">
    <location>
        <begin position="51"/>
        <end position="78"/>
    </location>
</feature>
<dbReference type="Pfam" id="PF00431">
    <property type="entry name" value="CUB"/>
    <property type="match status" value="1"/>
</dbReference>
<gene>
    <name evidence="4" type="ORF">OESDEN_25376</name>
</gene>
<dbReference type="PROSITE" id="PS01180">
    <property type="entry name" value="CUB"/>
    <property type="match status" value="1"/>
</dbReference>
<name>A0A0B1RPL6_OESDE</name>
<reference evidence="4 5" key="1">
    <citation type="submission" date="2014-03" db="EMBL/GenBank/DDBJ databases">
        <title>Draft genome of the hookworm Oesophagostomum dentatum.</title>
        <authorList>
            <person name="Mitreva M."/>
        </authorList>
    </citation>
    <scope>NUCLEOTIDE SEQUENCE [LARGE SCALE GENOMIC DNA]</scope>
    <source>
        <strain evidence="4 5">OD-Hann</strain>
    </source>
</reference>
<evidence type="ECO:0000256" key="1">
    <source>
        <dbReference type="ARBA" id="ARBA00023157"/>
    </source>
</evidence>
<comment type="caution">
    <text evidence="2">Lacks conserved residue(s) required for the propagation of feature annotation.</text>
</comment>
<feature type="domain" description="CUB" evidence="3">
    <location>
        <begin position="51"/>
        <end position="165"/>
    </location>
</feature>
<dbReference type="AlphaFoldDB" id="A0A0B1RPL6"/>
<evidence type="ECO:0000259" key="3">
    <source>
        <dbReference type="PROSITE" id="PS01180"/>
    </source>
</evidence>
<proteinExistence type="predicted"/>
<dbReference type="PANTHER" id="PTHR22991:SF40">
    <property type="entry name" value="PROTEIN CBG13490"/>
    <property type="match status" value="1"/>
</dbReference>
<dbReference type="PANTHER" id="PTHR22991">
    <property type="entry name" value="PROTEIN CBG13490"/>
    <property type="match status" value="1"/>
</dbReference>
<dbReference type="OrthoDB" id="6118973at2759"/>
<evidence type="ECO:0000256" key="2">
    <source>
        <dbReference type="PROSITE-ProRule" id="PRU00059"/>
    </source>
</evidence>
<dbReference type="SUPFAM" id="SSF49854">
    <property type="entry name" value="Spermadhesin, CUB domain"/>
    <property type="match status" value="1"/>
</dbReference>
<evidence type="ECO:0000313" key="4">
    <source>
        <dbReference type="EMBL" id="KHJ75008.1"/>
    </source>
</evidence>